<keyword evidence="2" id="KW-0808">Transferase</keyword>
<organism evidence="5 6">
    <name type="scientific">Carnegiea gigantea</name>
    <dbReference type="NCBI Taxonomy" id="171969"/>
    <lineage>
        <taxon>Eukaryota</taxon>
        <taxon>Viridiplantae</taxon>
        <taxon>Streptophyta</taxon>
        <taxon>Embryophyta</taxon>
        <taxon>Tracheophyta</taxon>
        <taxon>Spermatophyta</taxon>
        <taxon>Magnoliopsida</taxon>
        <taxon>eudicotyledons</taxon>
        <taxon>Gunneridae</taxon>
        <taxon>Pentapetalae</taxon>
        <taxon>Caryophyllales</taxon>
        <taxon>Cactineae</taxon>
        <taxon>Cactaceae</taxon>
        <taxon>Cactoideae</taxon>
        <taxon>Echinocereeae</taxon>
        <taxon>Carnegiea</taxon>
    </lineage>
</organism>
<gene>
    <name evidence="5" type="ORF">Cgig2_011050</name>
</gene>
<proteinExistence type="inferred from homology"/>
<name>A0A9Q1KGZ5_9CARY</name>
<dbReference type="InterPro" id="IPR051016">
    <property type="entry name" value="Diverse_Substrate_AcTransf"/>
</dbReference>
<protein>
    <recommendedName>
        <fullName evidence="4">N-acetyltransferase domain-containing protein</fullName>
    </recommendedName>
</protein>
<sequence>MIFDVTVLVFGTQAYTLFGVTNLTSNTEMEAIEPLHELAPPRALATKPNITHQPSHPLHAGVRLAMKSDTPFILKLIHQLAVFENLTHLFQATESSLSSTLFNSPPFTSFTIFLLEVSPTGITDPEASEFQPEGTGVIAGYVLFSPNYAPFLAKPGFYVEHLFVREPYRRQGLGKLLMKAVSSQAVRLGHGRVDWVVLDWNVDAIRFYERIGADVMQEYRLCRLTGDALLSYGTHP</sequence>
<dbReference type="PANTHER" id="PTHR10545:SF29">
    <property type="entry name" value="GH14572P-RELATED"/>
    <property type="match status" value="1"/>
</dbReference>
<comment type="similarity">
    <text evidence="1">Belongs to the acetyltransferase family.</text>
</comment>
<evidence type="ECO:0000256" key="2">
    <source>
        <dbReference type="ARBA" id="ARBA00022679"/>
    </source>
</evidence>
<evidence type="ECO:0000256" key="1">
    <source>
        <dbReference type="ARBA" id="ARBA00008694"/>
    </source>
</evidence>
<reference evidence="5" key="1">
    <citation type="submission" date="2022-04" db="EMBL/GenBank/DDBJ databases">
        <title>Carnegiea gigantea Genome sequencing and assembly v2.</title>
        <authorList>
            <person name="Copetti D."/>
            <person name="Sanderson M.J."/>
            <person name="Burquez A."/>
            <person name="Wojciechowski M.F."/>
        </authorList>
    </citation>
    <scope>NUCLEOTIDE SEQUENCE</scope>
    <source>
        <strain evidence="5">SGP5-SGP5p</strain>
        <tissue evidence="5">Aerial part</tissue>
    </source>
</reference>
<evidence type="ECO:0000256" key="3">
    <source>
        <dbReference type="ARBA" id="ARBA00023315"/>
    </source>
</evidence>
<evidence type="ECO:0000313" key="5">
    <source>
        <dbReference type="EMBL" id="KAJ8442780.1"/>
    </source>
</evidence>
<dbReference type="CDD" id="cd04301">
    <property type="entry name" value="NAT_SF"/>
    <property type="match status" value="1"/>
</dbReference>
<evidence type="ECO:0000259" key="4">
    <source>
        <dbReference type="PROSITE" id="PS51186"/>
    </source>
</evidence>
<dbReference type="FunFam" id="3.40.630.30:FF:000064">
    <property type="entry name" value="GNAT family acetyltransferase"/>
    <property type="match status" value="1"/>
</dbReference>
<dbReference type="PROSITE" id="PS51186">
    <property type="entry name" value="GNAT"/>
    <property type="match status" value="1"/>
</dbReference>
<dbReference type="AlphaFoldDB" id="A0A9Q1KGZ5"/>
<dbReference type="InterPro" id="IPR016181">
    <property type="entry name" value="Acyl_CoA_acyltransferase"/>
</dbReference>
<comment type="caution">
    <text evidence="5">The sequence shown here is derived from an EMBL/GenBank/DDBJ whole genome shotgun (WGS) entry which is preliminary data.</text>
</comment>
<accession>A0A9Q1KGZ5</accession>
<evidence type="ECO:0000313" key="6">
    <source>
        <dbReference type="Proteomes" id="UP001153076"/>
    </source>
</evidence>
<dbReference type="SUPFAM" id="SSF55729">
    <property type="entry name" value="Acyl-CoA N-acyltransferases (Nat)"/>
    <property type="match status" value="1"/>
</dbReference>
<dbReference type="Pfam" id="PF00583">
    <property type="entry name" value="Acetyltransf_1"/>
    <property type="match status" value="1"/>
</dbReference>
<feature type="domain" description="N-acetyltransferase" evidence="4">
    <location>
        <begin position="87"/>
        <end position="236"/>
    </location>
</feature>
<dbReference type="PANTHER" id="PTHR10545">
    <property type="entry name" value="DIAMINE N-ACETYLTRANSFERASE"/>
    <property type="match status" value="1"/>
</dbReference>
<dbReference type="Gene3D" id="3.40.630.30">
    <property type="match status" value="1"/>
</dbReference>
<dbReference type="EMBL" id="JAKOGI010000134">
    <property type="protein sequence ID" value="KAJ8442780.1"/>
    <property type="molecule type" value="Genomic_DNA"/>
</dbReference>
<dbReference type="GO" id="GO:0008080">
    <property type="term" value="F:N-acetyltransferase activity"/>
    <property type="evidence" value="ECO:0007669"/>
    <property type="project" value="TreeGrafter"/>
</dbReference>
<keyword evidence="6" id="KW-1185">Reference proteome</keyword>
<dbReference type="OrthoDB" id="7305308at2759"/>
<dbReference type="Proteomes" id="UP001153076">
    <property type="component" value="Unassembled WGS sequence"/>
</dbReference>
<dbReference type="InterPro" id="IPR000182">
    <property type="entry name" value="GNAT_dom"/>
</dbReference>
<keyword evidence="3" id="KW-0012">Acyltransferase</keyword>